<dbReference type="InterPro" id="IPR001647">
    <property type="entry name" value="HTH_TetR"/>
</dbReference>
<dbReference type="InterPro" id="IPR009057">
    <property type="entry name" value="Homeodomain-like_sf"/>
</dbReference>
<name>A0ABV5CRS2_9ACTN</name>
<dbReference type="EMBL" id="JBCGDC010000042">
    <property type="protein sequence ID" value="MFB6394702.1"/>
    <property type="molecule type" value="Genomic_DNA"/>
</dbReference>
<organism evidence="4 5">
    <name type="scientific">Polymorphospora lycopeni</name>
    <dbReference type="NCBI Taxonomy" id="3140240"/>
    <lineage>
        <taxon>Bacteria</taxon>
        <taxon>Bacillati</taxon>
        <taxon>Actinomycetota</taxon>
        <taxon>Actinomycetes</taxon>
        <taxon>Micromonosporales</taxon>
        <taxon>Micromonosporaceae</taxon>
        <taxon>Polymorphospora</taxon>
    </lineage>
</organism>
<dbReference type="InterPro" id="IPR041583">
    <property type="entry name" value="TetR_C_31"/>
</dbReference>
<feature type="DNA-binding region" description="H-T-H motif" evidence="2">
    <location>
        <begin position="25"/>
        <end position="44"/>
    </location>
</feature>
<dbReference type="Pfam" id="PF00440">
    <property type="entry name" value="TetR_N"/>
    <property type="match status" value="1"/>
</dbReference>
<dbReference type="Pfam" id="PF17940">
    <property type="entry name" value="TetR_C_31"/>
    <property type="match status" value="1"/>
</dbReference>
<sequence>MPSRQDQLLDAAIEVLGTGGPRNLTHRAVDSRAGLPAGSASNHFRTREALLSGIVTRLVELDRVDWQGLAATVRPRDADELAGALADFVRYATGPGRHRTLARYALGLEAAVRPALQAELRRGQEVIVGWGVVWLRDLGSTDPARDTRLVMDHLDGTMLHQLSMPVADFDPRPGIRAVLAGVLGR</sequence>
<evidence type="ECO:0000313" key="5">
    <source>
        <dbReference type="Proteomes" id="UP001582793"/>
    </source>
</evidence>
<dbReference type="Proteomes" id="UP001582793">
    <property type="component" value="Unassembled WGS sequence"/>
</dbReference>
<keyword evidence="1 2" id="KW-0238">DNA-binding</keyword>
<dbReference type="PROSITE" id="PS50977">
    <property type="entry name" value="HTH_TETR_2"/>
    <property type="match status" value="1"/>
</dbReference>
<comment type="caution">
    <text evidence="4">The sequence shown here is derived from an EMBL/GenBank/DDBJ whole genome shotgun (WGS) entry which is preliminary data.</text>
</comment>
<proteinExistence type="predicted"/>
<accession>A0ABV5CRS2</accession>
<protein>
    <submittedName>
        <fullName evidence="4">TetR family transcriptional regulator</fullName>
    </submittedName>
</protein>
<reference evidence="4 5" key="1">
    <citation type="submission" date="2024-04" db="EMBL/GenBank/DDBJ databases">
        <title>Polymorphospora sp. isolated from Baiyangdian Lake in Xiong'an New Area.</title>
        <authorList>
            <person name="Zhang X."/>
            <person name="Liu J."/>
        </authorList>
    </citation>
    <scope>NUCLEOTIDE SEQUENCE [LARGE SCALE GENOMIC DNA]</scope>
    <source>
        <strain evidence="4 5">2-325</strain>
    </source>
</reference>
<evidence type="ECO:0000259" key="3">
    <source>
        <dbReference type="PROSITE" id="PS50977"/>
    </source>
</evidence>
<keyword evidence="5" id="KW-1185">Reference proteome</keyword>
<dbReference type="Gene3D" id="1.10.357.10">
    <property type="entry name" value="Tetracycline Repressor, domain 2"/>
    <property type="match status" value="1"/>
</dbReference>
<evidence type="ECO:0000313" key="4">
    <source>
        <dbReference type="EMBL" id="MFB6394702.1"/>
    </source>
</evidence>
<feature type="domain" description="HTH tetR-type" evidence="3">
    <location>
        <begin position="2"/>
        <end position="62"/>
    </location>
</feature>
<evidence type="ECO:0000256" key="1">
    <source>
        <dbReference type="ARBA" id="ARBA00023125"/>
    </source>
</evidence>
<evidence type="ECO:0000256" key="2">
    <source>
        <dbReference type="PROSITE-ProRule" id="PRU00335"/>
    </source>
</evidence>
<dbReference type="RefSeq" id="WP_375734766.1">
    <property type="nucleotide sequence ID" value="NZ_JBCGDC010000042.1"/>
</dbReference>
<gene>
    <name evidence="4" type="ORF">AAFH96_16540</name>
</gene>
<dbReference type="SUPFAM" id="SSF46689">
    <property type="entry name" value="Homeodomain-like"/>
    <property type="match status" value="1"/>
</dbReference>